<keyword evidence="2" id="KW-1185">Reference proteome</keyword>
<dbReference type="EMBL" id="BMKA01000006">
    <property type="protein sequence ID" value="GGA29401.1"/>
    <property type="molecule type" value="Genomic_DNA"/>
</dbReference>
<dbReference type="RefSeq" id="WP_188678022.1">
    <property type="nucleotide sequence ID" value="NZ_BMKA01000006.1"/>
</dbReference>
<comment type="caution">
    <text evidence="1">The sequence shown here is derived from an EMBL/GenBank/DDBJ whole genome shotgun (WGS) entry which is preliminary data.</text>
</comment>
<protein>
    <submittedName>
        <fullName evidence="1">Uncharacterized protein</fullName>
    </submittedName>
</protein>
<dbReference type="AlphaFoldDB" id="A0A916R2C5"/>
<name>A0A916R2C5_9RHOB</name>
<organism evidence="1 2">
    <name type="scientific">Neptunicoccus cionae</name>
    <dbReference type="NCBI Taxonomy" id="2035344"/>
    <lineage>
        <taxon>Bacteria</taxon>
        <taxon>Pseudomonadati</taxon>
        <taxon>Pseudomonadota</taxon>
        <taxon>Alphaproteobacteria</taxon>
        <taxon>Rhodobacterales</taxon>
        <taxon>Paracoccaceae</taxon>
        <taxon>Neptunicoccus</taxon>
    </lineage>
</organism>
<dbReference type="Proteomes" id="UP000628017">
    <property type="component" value="Unassembled WGS sequence"/>
</dbReference>
<reference evidence="1" key="1">
    <citation type="journal article" date="2014" name="Int. J. Syst. Evol. Microbiol.">
        <title>Complete genome sequence of Corynebacterium casei LMG S-19264T (=DSM 44701T), isolated from a smear-ripened cheese.</title>
        <authorList>
            <consortium name="US DOE Joint Genome Institute (JGI-PGF)"/>
            <person name="Walter F."/>
            <person name="Albersmeier A."/>
            <person name="Kalinowski J."/>
            <person name="Ruckert C."/>
        </authorList>
    </citation>
    <scope>NUCLEOTIDE SEQUENCE</scope>
    <source>
        <strain evidence="1">CGMCC 1.15880</strain>
    </source>
</reference>
<accession>A0A916R2C5</accession>
<proteinExistence type="predicted"/>
<evidence type="ECO:0000313" key="1">
    <source>
        <dbReference type="EMBL" id="GGA29401.1"/>
    </source>
</evidence>
<reference evidence="1" key="2">
    <citation type="submission" date="2020-09" db="EMBL/GenBank/DDBJ databases">
        <authorList>
            <person name="Sun Q."/>
            <person name="Zhou Y."/>
        </authorList>
    </citation>
    <scope>NUCLEOTIDE SEQUENCE</scope>
    <source>
        <strain evidence="1">CGMCC 1.15880</strain>
    </source>
</reference>
<gene>
    <name evidence="1" type="ORF">GCM10011498_33220</name>
</gene>
<evidence type="ECO:0000313" key="2">
    <source>
        <dbReference type="Proteomes" id="UP000628017"/>
    </source>
</evidence>
<sequence length="262" mass="27545">MMRRVVKGLLIITGLLVGLGLAVLSEGRMRHLRALAGEALPAWSRALSPDAGFGAGQLADVTGLLAFGGPVDLRWQFDGIDLSGVTYKVELADAAGAVDLQVRLKVPFGAGWQALEFSKGEGVIDLGATYAAPRGLPLTGRLLVVDGAGVIDGTKKQLRSLALTGSLAEGRFDGFDLGQVRLALRNDAVGEWLGDVSAGGGVLSLSAQGRGRFDQTVFALEGEIGENPDMPEGWRRHLNQSLPKTDAGWSLPSEMDLDAPVF</sequence>